<keyword evidence="2" id="KW-1185">Reference proteome</keyword>
<dbReference type="Proteomes" id="UP000749646">
    <property type="component" value="Unassembled WGS sequence"/>
</dbReference>
<gene>
    <name evidence="1" type="ORF">BGZ65_010455</name>
</gene>
<proteinExistence type="predicted"/>
<reference evidence="1" key="1">
    <citation type="journal article" date="2020" name="Fungal Divers.">
        <title>Resolving the Mortierellaceae phylogeny through synthesis of multi-gene phylogenetics and phylogenomics.</title>
        <authorList>
            <person name="Vandepol N."/>
            <person name="Liber J."/>
            <person name="Desiro A."/>
            <person name="Na H."/>
            <person name="Kennedy M."/>
            <person name="Barry K."/>
            <person name="Grigoriev I.V."/>
            <person name="Miller A.N."/>
            <person name="O'Donnell K."/>
            <person name="Stajich J.E."/>
            <person name="Bonito G."/>
        </authorList>
    </citation>
    <scope>NUCLEOTIDE SEQUENCE</scope>
    <source>
        <strain evidence="1">MES-2147</strain>
    </source>
</reference>
<dbReference type="AlphaFoldDB" id="A0A9P6ME60"/>
<dbReference type="EMBL" id="JAAAHW010001696">
    <property type="protein sequence ID" value="KAF9993958.1"/>
    <property type="molecule type" value="Genomic_DNA"/>
</dbReference>
<dbReference type="OrthoDB" id="2449176at2759"/>
<protein>
    <submittedName>
        <fullName evidence="1">Uncharacterized protein</fullName>
    </submittedName>
</protein>
<comment type="caution">
    <text evidence="1">The sequence shown here is derived from an EMBL/GenBank/DDBJ whole genome shotgun (WGS) entry which is preliminary data.</text>
</comment>
<evidence type="ECO:0000313" key="2">
    <source>
        <dbReference type="Proteomes" id="UP000749646"/>
    </source>
</evidence>
<evidence type="ECO:0000313" key="1">
    <source>
        <dbReference type="EMBL" id="KAF9993958.1"/>
    </source>
</evidence>
<organism evidence="1 2">
    <name type="scientific">Modicella reniformis</name>
    <dbReference type="NCBI Taxonomy" id="1440133"/>
    <lineage>
        <taxon>Eukaryota</taxon>
        <taxon>Fungi</taxon>
        <taxon>Fungi incertae sedis</taxon>
        <taxon>Mucoromycota</taxon>
        <taxon>Mortierellomycotina</taxon>
        <taxon>Mortierellomycetes</taxon>
        <taxon>Mortierellales</taxon>
        <taxon>Mortierellaceae</taxon>
        <taxon>Modicella</taxon>
    </lineage>
</organism>
<name>A0A9P6ME60_9FUNG</name>
<accession>A0A9P6ME60</accession>
<sequence>MLRWVKLQSEEWKTVIEAIDLSELQHLDFCASNITHKAFELLFDRIPNKNISKVPFKILDVSTGFYTALRILKNIPQATIDMFKALPVLMVWLLLNTRKSE</sequence>